<evidence type="ECO:0008006" key="3">
    <source>
        <dbReference type="Google" id="ProtNLM"/>
    </source>
</evidence>
<name>A0AB33IU04_9BACT</name>
<accession>A0AB33IU04</accession>
<evidence type="ECO:0000256" key="1">
    <source>
        <dbReference type="SAM" id="SignalP"/>
    </source>
</evidence>
<gene>
    <name evidence="2" type="ORF">GTC17253_08230</name>
</gene>
<sequence length="159" mass="18465">MKKVLFILAFIGFAFTSVNAQNVYSEIKRLSEAVANDQTKDIETRKIATFKVDELNYMAAKSAELMPDSSMRMLDYQAYAMYEYVNLFLDRLTKAEKKTDKDEVKEIFKVASINNSRFNDMDKELVLAYYSNPNYITQFSLDTDWVRALRDVKESLGIE</sequence>
<protein>
    <recommendedName>
        <fullName evidence="3">DUF4476 domain-containing protein</fullName>
    </recommendedName>
</protein>
<keyword evidence="1" id="KW-0732">Signal</keyword>
<feature type="chain" id="PRO_5044289247" description="DUF4476 domain-containing protein" evidence="1">
    <location>
        <begin position="21"/>
        <end position="159"/>
    </location>
</feature>
<dbReference type="AlphaFoldDB" id="A0AB33IU04"/>
<dbReference type="EMBL" id="AP035785">
    <property type="protein sequence ID" value="BFO70857.1"/>
    <property type="molecule type" value="Genomic_DNA"/>
</dbReference>
<proteinExistence type="predicted"/>
<evidence type="ECO:0000313" key="2">
    <source>
        <dbReference type="EMBL" id="BFO70857.1"/>
    </source>
</evidence>
<reference evidence="2" key="1">
    <citation type="submission" date="2024-07" db="EMBL/GenBank/DDBJ databases">
        <title>Complete genome sequence of Prevotella sp. YM-2024 GTC17253.</title>
        <authorList>
            <person name="Hayashi M."/>
            <person name="Muto Y."/>
            <person name="Tanaka K."/>
            <person name="Niwa H."/>
        </authorList>
    </citation>
    <scope>NUCLEOTIDE SEQUENCE</scope>
    <source>
        <strain evidence="2">GTC17253</strain>
    </source>
</reference>
<organism evidence="2">
    <name type="scientific">Prevotella sp. GTC17253</name>
    <dbReference type="NCBI Taxonomy" id="3236793"/>
    <lineage>
        <taxon>Bacteria</taxon>
        <taxon>Pseudomonadati</taxon>
        <taxon>Bacteroidota</taxon>
        <taxon>Bacteroidia</taxon>
        <taxon>Bacteroidales</taxon>
        <taxon>Prevotellaceae</taxon>
        <taxon>Prevotella</taxon>
    </lineage>
</organism>
<feature type="signal peptide" evidence="1">
    <location>
        <begin position="1"/>
        <end position="20"/>
    </location>
</feature>